<dbReference type="EMBL" id="LBSV01000004">
    <property type="protein sequence ID" value="KKQ26055.1"/>
    <property type="molecule type" value="Genomic_DNA"/>
</dbReference>
<organism evidence="1 2">
    <name type="scientific">Candidatus Roizmanbacteria bacterium GW2011_GWC2_37_13</name>
    <dbReference type="NCBI Taxonomy" id="1618486"/>
    <lineage>
        <taxon>Bacteria</taxon>
        <taxon>Candidatus Roizmaniibacteriota</taxon>
    </lineage>
</organism>
<evidence type="ECO:0000313" key="2">
    <source>
        <dbReference type="Proteomes" id="UP000034917"/>
    </source>
</evidence>
<proteinExistence type="predicted"/>
<comment type="caution">
    <text evidence="1">The sequence shown here is derived from an EMBL/GenBank/DDBJ whole genome shotgun (WGS) entry which is preliminary data.</text>
</comment>
<protein>
    <submittedName>
        <fullName evidence="1">Uncharacterized protein</fullName>
    </submittedName>
</protein>
<gene>
    <name evidence="1" type="ORF">US40_C0004G0090</name>
</gene>
<name>A0A0G0GIW7_9BACT</name>
<dbReference type="AlphaFoldDB" id="A0A0G0GIW7"/>
<sequence length="172" mass="19871">MIIIDINGNKRDCVSIIPDNSWPGYLKIKYFSKFRKTSHEEWYLIKDFIKNNPKLAHLTKGGSDPWKEDLGVVSLSSNQTLTDKSKKWKSNEFAGYPLWISRGKGEGQTRGIIMNTNDTLIIDKPWKIIPDKSSQYVISHNVHDPQILGNTLPVDYKIKRVKKKKKSKLDNR</sequence>
<dbReference type="Proteomes" id="UP000034917">
    <property type="component" value="Unassembled WGS sequence"/>
</dbReference>
<accession>A0A0G0GIW7</accession>
<reference evidence="1 2" key="1">
    <citation type="journal article" date="2015" name="Nature">
        <title>rRNA introns, odd ribosomes, and small enigmatic genomes across a large radiation of phyla.</title>
        <authorList>
            <person name="Brown C.T."/>
            <person name="Hug L.A."/>
            <person name="Thomas B.C."/>
            <person name="Sharon I."/>
            <person name="Castelle C.J."/>
            <person name="Singh A."/>
            <person name="Wilkins M.J."/>
            <person name="Williams K.H."/>
            <person name="Banfield J.F."/>
        </authorList>
    </citation>
    <scope>NUCLEOTIDE SEQUENCE [LARGE SCALE GENOMIC DNA]</scope>
</reference>
<evidence type="ECO:0000313" key="1">
    <source>
        <dbReference type="EMBL" id="KKQ26055.1"/>
    </source>
</evidence>